<reference evidence="1 2" key="1">
    <citation type="submission" date="2016-10" db="EMBL/GenBank/DDBJ databases">
        <authorList>
            <person name="de Groot N.N."/>
        </authorList>
    </citation>
    <scope>NUCLEOTIDE SEQUENCE [LARGE SCALE GENOMIC DNA]</scope>
    <source>
        <strain evidence="1 2">AR32</strain>
    </source>
</reference>
<evidence type="ECO:0000313" key="1">
    <source>
        <dbReference type="EMBL" id="SEF61532.1"/>
    </source>
</evidence>
<dbReference type="AlphaFoldDB" id="A0A1H5TFA6"/>
<proteinExistence type="predicted"/>
<accession>A0A1H5TFA6</accession>
<dbReference type="Proteomes" id="UP000236735">
    <property type="component" value="Unassembled WGS sequence"/>
</dbReference>
<protein>
    <submittedName>
        <fullName evidence="1">Uncharacterized protein</fullName>
    </submittedName>
</protein>
<dbReference type="EMBL" id="FNUV01000002">
    <property type="protein sequence ID" value="SEF61532.1"/>
    <property type="molecule type" value="Genomic_DNA"/>
</dbReference>
<organism evidence="1 2">
    <name type="scientific">Xylanibacter ruminicola</name>
    <name type="common">Prevotella ruminicola</name>
    <dbReference type="NCBI Taxonomy" id="839"/>
    <lineage>
        <taxon>Bacteria</taxon>
        <taxon>Pseudomonadati</taxon>
        <taxon>Bacteroidota</taxon>
        <taxon>Bacteroidia</taxon>
        <taxon>Bacteroidales</taxon>
        <taxon>Prevotellaceae</taxon>
        <taxon>Xylanibacter</taxon>
    </lineage>
</organism>
<evidence type="ECO:0000313" key="2">
    <source>
        <dbReference type="Proteomes" id="UP000236735"/>
    </source>
</evidence>
<gene>
    <name evidence="1" type="ORF">SAMN05216354_1033</name>
</gene>
<sequence>MDSHYYSGKSLMFIISQMNIMDIELKQTN</sequence>
<name>A0A1H5TFA6_XYLRU</name>